<evidence type="ECO:0000313" key="2">
    <source>
        <dbReference type="Proteomes" id="UP001199322"/>
    </source>
</evidence>
<gene>
    <name evidence="1" type="ORF">DEE74_16390</name>
</gene>
<reference evidence="1" key="1">
    <citation type="submission" date="2018-06" db="EMBL/GenBank/DDBJ databases">
        <authorList>
            <person name="O'Rourke A."/>
        </authorList>
    </citation>
    <scope>NUCLEOTIDE SEQUENCE</scope>
    <source>
        <strain evidence="1">132550021-3</strain>
    </source>
</reference>
<protein>
    <submittedName>
        <fullName evidence="1">Uncharacterized protein</fullName>
    </submittedName>
</protein>
<dbReference type="Proteomes" id="UP001199322">
    <property type="component" value="Unassembled WGS sequence"/>
</dbReference>
<sequence>MQACNAVTELEKAQALGHASVEELIAADANAALRAQHVAAARAYQSSTHAIERKTEAACKHGLTPDQISWVEPPFDAPVRITAADVVAAREAGFEVQLGTAEHRLELIGRWWWTLTRPGWTSAESSAGNFATKAEAWADAVRALRDDPSLGSTAKAAEEPRLWVAMVEHVECPGARLAVFFQKEEPVDAEIYARYAATTKPTELDIAGLFDLSFEASVDSETARALVTYANAQVEGDLGAISSPAAVDLTRGWLNPGQLAILEKYASGQFSYLARSESEEELRSSVARCGDGVLRFLMTEISSAEDCSSGDQARARIEIAISQLQSVLGAVQDIPEWTPKDGHDLILNAGS</sequence>
<dbReference type="RefSeq" id="WP_182553402.1">
    <property type="nucleotide sequence ID" value="NZ_QGAQ01000015.1"/>
</dbReference>
<dbReference type="EMBL" id="QGBI01000015">
    <property type="protein sequence ID" value="MBX3891443.1"/>
    <property type="molecule type" value="Genomic_DNA"/>
</dbReference>
<proteinExistence type="predicted"/>
<name>A0AAW4QAN0_RALPI</name>
<dbReference type="AlphaFoldDB" id="A0AAW4QAN0"/>
<organism evidence="1 2">
    <name type="scientific">Ralstonia pickettii</name>
    <name type="common">Burkholderia pickettii</name>
    <dbReference type="NCBI Taxonomy" id="329"/>
    <lineage>
        <taxon>Bacteria</taxon>
        <taxon>Pseudomonadati</taxon>
        <taxon>Pseudomonadota</taxon>
        <taxon>Betaproteobacteria</taxon>
        <taxon>Burkholderiales</taxon>
        <taxon>Burkholderiaceae</taxon>
        <taxon>Ralstonia</taxon>
    </lineage>
</organism>
<evidence type="ECO:0000313" key="1">
    <source>
        <dbReference type="EMBL" id="MBX3891443.1"/>
    </source>
</evidence>
<accession>A0AAW4QAN0</accession>
<comment type="caution">
    <text evidence="1">The sequence shown here is derived from an EMBL/GenBank/DDBJ whole genome shotgun (WGS) entry which is preliminary data.</text>
</comment>